<dbReference type="PANTHER" id="PTHR30489:SF0">
    <property type="entry name" value="LIPOPROTEIN-RELEASING SYSTEM TRANSMEMBRANE PROTEIN LOLE"/>
    <property type="match status" value="1"/>
</dbReference>
<dbReference type="Pfam" id="PF02687">
    <property type="entry name" value="FtsX"/>
    <property type="match status" value="1"/>
</dbReference>
<sequence length="411" mass="44585">MGFFENFVALRLLRGVPRQTGFISLSTIFSVAGVTVGVMALIVVIGVMTGFDQDLKKRILSVNPEILVFSGKGRIAGYEELAVKLKEVPGVTRVQPYLYTPILFATPGTISGGMMRGLDRSALAAGGPGALKVQEGSFGDLGRLNPAEPPPVAVGNELARRFGLKVGDIFSIYIPRGTLTPMGQLPRLKLVRVAAVFHSGMYEFDNSLVYIALPALQELLGYGDQVTGLEVSITDIYAAQDIGRAIEAVLGPGYYTRDWIRMNYSLFAALKTEKIAMFVILTLIILVAAFGIASTLFMMVMKKTREIAILKSMGATRQSIMQIFILDGLLIGALGTGLGLVLGLLLCWLLKEYQFIQLPKDVYLLTTLPVKVEILDVVLIVVSALAISLAATLYPSWQASRLDPVEALRHE</sequence>
<protein>
    <submittedName>
        <fullName evidence="10">FtsX-like permease family protein</fullName>
    </submittedName>
</protein>
<dbReference type="Pfam" id="PF12704">
    <property type="entry name" value="MacB_PCD"/>
    <property type="match status" value="1"/>
</dbReference>
<keyword evidence="4 7" id="KW-0812">Transmembrane</keyword>
<comment type="subcellular location">
    <subcellularLocation>
        <location evidence="1">Cell membrane</location>
        <topology evidence="1">Multi-pass membrane protein</topology>
    </subcellularLocation>
</comment>
<evidence type="ECO:0000256" key="1">
    <source>
        <dbReference type="ARBA" id="ARBA00004651"/>
    </source>
</evidence>
<evidence type="ECO:0000256" key="6">
    <source>
        <dbReference type="ARBA" id="ARBA00023136"/>
    </source>
</evidence>
<reference evidence="10" key="1">
    <citation type="journal article" date="2020" name="mSystems">
        <title>Genome- and Community-Level Interaction Insights into Carbon Utilization and Element Cycling Functions of Hydrothermarchaeota in Hydrothermal Sediment.</title>
        <authorList>
            <person name="Zhou Z."/>
            <person name="Liu Y."/>
            <person name="Xu W."/>
            <person name="Pan J."/>
            <person name="Luo Z.H."/>
            <person name="Li M."/>
        </authorList>
    </citation>
    <scope>NUCLEOTIDE SEQUENCE [LARGE SCALE GENOMIC DNA]</scope>
    <source>
        <strain evidence="10">SpSt-548</strain>
    </source>
</reference>
<feature type="transmembrane region" description="Helical" evidence="7">
    <location>
        <begin position="275"/>
        <end position="300"/>
    </location>
</feature>
<dbReference type="PANTHER" id="PTHR30489">
    <property type="entry name" value="LIPOPROTEIN-RELEASING SYSTEM TRANSMEMBRANE PROTEIN LOLE"/>
    <property type="match status" value="1"/>
</dbReference>
<accession>A0A7V4LE13</accession>
<evidence type="ECO:0000256" key="5">
    <source>
        <dbReference type="ARBA" id="ARBA00022989"/>
    </source>
</evidence>
<keyword evidence="6 7" id="KW-0472">Membrane</keyword>
<proteinExistence type="inferred from homology"/>
<dbReference type="InterPro" id="IPR003838">
    <property type="entry name" value="ABC3_permease_C"/>
</dbReference>
<name>A0A7V4LE13_9BACT</name>
<feature type="domain" description="ABC3 transporter permease C-terminal" evidence="8">
    <location>
        <begin position="279"/>
        <end position="404"/>
    </location>
</feature>
<feature type="domain" description="MacB-like periplasmic core" evidence="9">
    <location>
        <begin position="27"/>
        <end position="248"/>
    </location>
</feature>
<gene>
    <name evidence="10" type="ORF">ENT08_10870</name>
</gene>
<evidence type="ECO:0000256" key="7">
    <source>
        <dbReference type="SAM" id="Phobius"/>
    </source>
</evidence>
<organism evidence="10">
    <name type="scientific">Desulfobacca acetoxidans</name>
    <dbReference type="NCBI Taxonomy" id="60893"/>
    <lineage>
        <taxon>Bacteria</taxon>
        <taxon>Pseudomonadati</taxon>
        <taxon>Thermodesulfobacteriota</taxon>
        <taxon>Desulfobaccia</taxon>
        <taxon>Desulfobaccales</taxon>
        <taxon>Desulfobaccaceae</taxon>
        <taxon>Desulfobacca</taxon>
    </lineage>
</organism>
<evidence type="ECO:0000313" key="10">
    <source>
        <dbReference type="EMBL" id="HGS06212.1"/>
    </source>
</evidence>
<feature type="transmembrane region" description="Helical" evidence="7">
    <location>
        <begin position="374"/>
        <end position="394"/>
    </location>
</feature>
<feature type="transmembrane region" description="Helical" evidence="7">
    <location>
        <begin position="20"/>
        <end position="48"/>
    </location>
</feature>
<comment type="similarity">
    <text evidence="2">Belongs to the ABC-4 integral membrane protein family. LolC/E subfamily.</text>
</comment>
<dbReference type="AlphaFoldDB" id="A0A7V4LE13"/>
<evidence type="ECO:0000256" key="3">
    <source>
        <dbReference type="ARBA" id="ARBA00022475"/>
    </source>
</evidence>
<dbReference type="InterPro" id="IPR051447">
    <property type="entry name" value="Lipoprotein-release_system"/>
</dbReference>
<feature type="transmembrane region" description="Helical" evidence="7">
    <location>
        <begin position="320"/>
        <end position="350"/>
    </location>
</feature>
<evidence type="ECO:0000256" key="4">
    <source>
        <dbReference type="ARBA" id="ARBA00022692"/>
    </source>
</evidence>
<evidence type="ECO:0000256" key="2">
    <source>
        <dbReference type="ARBA" id="ARBA00005236"/>
    </source>
</evidence>
<dbReference type="GO" id="GO:0098797">
    <property type="term" value="C:plasma membrane protein complex"/>
    <property type="evidence" value="ECO:0007669"/>
    <property type="project" value="TreeGrafter"/>
</dbReference>
<keyword evidence="5 7" id="KW-1133">Transmembrane helix</keyword>
<dbReference type="EMBL" id="DSXI01000650">
    <property type="protein sequence ID" value="HGS06212.1"/>
    <property type="molecule type" value="Genomic_DNA"/>
</dbReference>
<evidence type="ECO:0000259" key="9">
    <source>
        <dbReference type="Pfam" id="PF12704"/>
    </source>
</evidence>
<comment type="caution">
    <text evidence="10">The sequence shown here is derived from an EMBL/GenBank/DDBJ whole genome shotgun (WGS) entry which is preliminary data.</text>
</comment>
<keyword evidence="3" id="KW-1003">Cell membrane</keyword>
<dbReference type="InterPro" id="IPR025857">
    <property type="entry name" value="MacB_PCD"/>
</dbReference>
<evidence type="ECO:0000259" key="8">
    <source>
        <dbReference type="Pfam" id="PF02687"/>
    </source>
</evidence>
<dbReference type="GO" id="GO:0044874">
    <property type="term" value="P:lipoprotein localization to outer membrane"/>
    <property type="evidence" value="ECO:0007669"/>
    <property type="project" value="TreeGrafter"/>
</dbReference>